<evidence type="ECO:0000256" key="4">
    <source>
        <dbReference type="ARBA" id="ARBA00018141"/>
    </source>
</evidence>
<reference evidence="10 11" key="1">
    <citation type="submission" date="2023-05" db="EMBL/GenBank/DDBJ databases">
        <title>Chelatococcus sp. nov., a moderately thermophilic bacterium isolated from hot spring microbial mat.</title>
        <authorList>
            <person name="Hu C.-J."/>
            <person name="Li W.-J."/>
        </authorList>
    </citation>
    <scope>NUCLEOTIDE SEQUENCE [LARGE SCALE GENOMIC DNA]</scope>
    <source>
        <strain evidence="10 11">SYSU G07232</strain>
    </source>
</reference>
<evidence type="ECO:0000256" key="5">
    <source>
        <dbReference type="ARBA" id="ARBA00022723"/>
    </source>
</evidence>
<keyword evidence="11" id="KW-1185">Reference proteome</keyword>
<evidence type="ECO:0000256" key="2">
    <source>
        <dbReference type="ARBA" id="ARBA00005061"/>
    </source>
</evidence>
<comment type="cofactor">
    <cofactor evidence="9">
        <name>Zn(2+)</name>
        <dbReference type="ChEBI" id="CHEBI:29105"/>
    </cofactor>
    <text evidence="9">Binds 1 zinc ion per subunit.</text>
</comment>
<evidence type="ECO:0000256" key="8">
    <source>
        <dbReference type="ARBA" id="ARBA00048807"/>
    </source>
</evidence>
<keyword evidence="5 9" id="KW-0479">Metal-binding</keyword>
<gene>
    <name evidence="10" type="ORF">QNA08_06000</name>
</gene>
<evidence type="ECO:0000256" key="3">
    <source>
        <dbReference type="ARBA" id="ARBA00008900"/>
    </source>
</evidence>
<comment type="similarity">
    <text evidence="3 9">Belongs to the PTPS family. QueD subfamily.</text>
</comment>
<organism evidence="10 11">
    <name type="scientific">Chelatococcus albus</name>
    <dbReference type="NCBI Taxonomy" id="3047466"/>
    <lineage>
        <taxon>Bacteria</taxon>
        <taxon>Pseudomonadati</taxon>
        <taxon>Pseudomonadota</taxon>
        <taxon>Alphaproteobacteria</taxon>
        <taxon>Hyphomicrobiales</taxon>
        <taxon>Chelatococcaceae</taxon>
        <taxon>Chelatococcus</taxon>
    </lineage>
</organism>
<dbReference type="Gene3D" id="3.30.479.10">
    <property type="entry name" value="6-pyruvoyl tetrahydropterin synthase/QueD"/>
    <property type="match status" value="1"/>
</dbReference>
<dbReference type="GO" id="GO:0070497">
    <property type="term" value="F:6-carboxytetrahydropterin synthase activity"/>
    <property type="evidence" value="ECO:0007669"/>
    <property type="project" value="UniProtKB-EC"/>
</dbReference>
<comment type="caution">
    <text evidence="10">The sequence shown here is derived from an EMBL/GenBank/DDBJ whole genome shotgun (WGS) entry which is preliminary data.</text>
</comment>
<sequence length="126" mass="13791">MIETYKEFTFEAAHALPPFAGLHGHTFLVRVGLRGEPDPTFGWAANLYEVDREIEAVRVSLDHKYLNEIEGLANPSLENIARWIWANLAPKITGLDQVVVSRGTPGQAEGCIYRGGAPRSTEASAA</sequence>
<dbReference type="PANTHER" id="PTHR12589:SF7">
    <property type="entry name" value="6-PYRUVOYL TETRAHYDROBIOPTERIN SYNTHASE"/>
    <property type="match status" value="1"/>
</dbReference>
<comment type="catalytic activity">
    <reaction evidence="8 9">
        <text>7,8-dihydroneopterin 3'-triphosphate + H2O = 6-carboxy-5,6,7,8-tetrahydropterin + triphosphate + acetaldehyde + 2 H(+)</text>
        <dbReference type="Rhea" id="RHEA:27966"/>
        <dbReference type="ChEBI" id="CHEBI:15343"/>
        <dbReference type="ChEBI" id="CHEBI:15377"/>
        <dbReference type="ChEBI" id="CHEBI:15378"/>
        <dbReference type="ChEBI" id="CHEBI:18036"/>
        <dbReference type="ChEBI" id="CHEBI:58462"/>
        <dbReference type="ChEBI" id="CHEBI:61032"/>
        <dbReference type="EC" id="4.1.2.50"/>
    </reaction>
</comment>
<dbReference type="Proteomes" id="UP001321492">
    <property type="component" value="Unassembled WGS sequence"/>
</dbReference>
<protein>
    <recommendedName>
        <fullName evidence="4 9">6-carboxy-5,6,7,8-tetrahydropterin synthase</fullName>
        <ecNumber evidence="9">4.-.-.-</ecNumber>
    </recommendedName>
</protein>
<dbReference type="InterPro" id="IPR007115">
    <property type="entry name" value="6-PTP_synth/QueD"/>
</dbReference>
<keyword evidence="9" id="KW-0671">Queuosine biosynthesis</keyword>
<dbReference type="Pfam" id="PF01242">
    <property type="entry name" value="PTPS"/>
    <property type="match status" value="1"/>
</dbReference>
<name>A0ABT7AEJ6_9HYPH</name>
<dbReference type="PANTHER" id="PTHR12589">
    <property type="entry name" value="PYRUVOYL TETRAHYDROBIOPTERIN SYNTHASE"/>
    <property type="match status" value="1"/>
</dbReference>
<accession>A0ABT7AEJ6</accession>
<dbReference type="SUPFAM" id="SSF55620">
    <property type="entry name" value="Tetrahydrobiopterin biosynthesis enzymes-like"/>
    <property type="match status" value="1"/>
</dbReference>
<comment type="pathway">
    <text evidence="2 9">Purine metabolism; 7-cyano-7-deazaguanine biosynthesis.</text>
</comment>
<proteinExistence type="inferred from homology"/>
<comment type="function">
    <text evidence="1">Catalyzes the conversion of 7,8-dihydroneopterin triphosphate (H2NTP) to 6-carboxy-5,6,7,8-tetrahydropterin (CPH4) and acetaldehyde.</text>
</comment>
<dbReference type="EMBL" id="JASJEV010000003">
    <property type="protein sequence ID" value="MDJ1157782.1"/>
    <property type="molecule type" value="Genomic_DNA"/>
</dbReference>
<evidence type="ECO:0000313" key="11">
    <source>
        <dbReference type="Proteomes" id="UP001321492"/>
    </source>
</evidence>
<dbReference type="PIRSF" id="PIRSF006113">
    <property type="entry name" value="PTP_synth"/>
    <property type="match status" value="1"/>
</dbReference>
<keyword evidence="6 9" id="KW-0862">Zinc</keyword>
<evidence type="ECO:0000256" key="7">
    <source>
        <dbReference type="ARBA" id="ARBA00023239"/>
    </source>
</evidence>
<evidence type="ECO:0000256" key="6">
    <source>
        <dbReference type="ARBA" id="ARBA00022833"/>
    </source>
</evidence>
<evidence type="ECO:0000313" key="10">
    <source>
        <dbReference type="EMBL" id="MDJ1157782.1"/>
    </source>
</evidence>
<evidence type="ECO:0000256" key="9">
    <source>
        <dbReference type="PIRNR" id="PIRNR006113"/>
    </source>
</evidence>
<evidence type="ECO:0000256" key="1">
    <source>
        <dbReference type="ARBA" id="ARBA00002285"/>
    </source>
</evidence>
<keyword evidence="7 9" id="KW-0456">Lyase</keyword>
<dbReference type="RefSeq" id="WP_283739781.1">
    <property type="nucleotide sequence ID" value="NZ_JASJEV010000003.1"/>
</dbReference>
<dbReference type="InterPro" id="IPR038418">
    <property type="entry name" value="6-PTP_synth/QueD_sf"/>
</dbReference>
<dbReference type="EC" id="4.-.-.-" evidence="9"/>